<reference evidence="2" key="1">
    <citation type="submission" date="2021-06" db="EMBL/GenBank/DDBJ databases">
        <authorList>
            <person name="Kallberg Y."/>
            <person name="Tangrot J."/>
            <person name="Rosling A."/>
        </authorList>
    </citation>
    <scope>NUCLEOTIDE SEQUENCE</scope>
    <source>
        <strain evidence="2">IN212</strain>
    </source>
</reference>
<feature type="region of interest" description="Disordered" evidence="1">
    <location>
        <begin position="52"/>
        <end position="94"/>
    </location>
</feature>
<evidence type="ECO:0000313" key="2">
    <source>
        <dbReference type="EMBL" id="CAG8610782.1"/>
    </source>
</evidence>
<dbReference type="EMBL" id="CAJVPZ010009591">
    <property type="protein sequence ID" value="CAG8610782.1"/>
    <property type="molecule type" value="Genomic_DNA"/>
</dbReference>
<feature type="compositionally biased region" description="Polar residues" evidence="1">
    <location>
        <begin position="68"/>
        <end position="94"/>
    </location>
</feature>
<organism evidence="2 3">
    <name type="scientific">Racocetra fulgida</name>
    <dbReference type="NCBI Taxonomy" id="60492"/>
    <lineage>
        <taxon>Eukaryota</taxon>
        <taxon>Fungi</taxon>
        <taxon>Fungi incertae sedis</taxon>
        <taxon>Mucoromycota</taxon>
        <taxon>Glomeromycotina</taxon>
        <taxon>Glomeromycetes</taxon>
        <taxon>Diversisporales</taxon>
        <taxon>Gigasporaceae</taxon>
        <taxon>Racocetra</taxon>
    </lineage>
</organism>
<evidence type="ECO:0000256" key="1">
    <source>
        <dbReference type="SAM" id="MobiDB-lite"/>
    </source>
</evidence>
<name>A0A9N9CPU2_9GLOM</name>
<sequence length="94" mass="10671">MKYSIFCKRLINNYFDLTSIQTTEPSSGPIYTTFTNYRLGNLAERSDLFFTSPPPTYRNDLPPPYSTKPETSNVSESIPENPHSTKPETSNVSE</sequence>
<accession>A0A9N9CPU2</accession>
<evidence type="ECO:0000313" key="3">
    <source>
        <dbReference type="Proteomes" id="UP000789396"/>
    </source>
</evidence>
<feature type="non-terminal residue" evidence="2">
    <location>
        <position position="94"/>
    </location>
</feature>
<comment type="caution">
    <text evidence="2">The sequence shown here is derived from an EMBL/GenBank/DDBJ whole genome shotgun (WGS) entry which is preliminary data.</text>
</comment>
<protein>
    <submittedName>
        <fullName evidence="2">19573_t:CDS:1</fullName>
    </submittedName>
</protein>
<dbReference type="Proteomes" id="UP000789396">
    <property type="component" value="Unassembled WGS sequence"/>
</dbReference>
<dbReference type="OrthoDB" id="2406700at2759"/>
<gene>
    <name evidence="2" type="ORF">RFULGI_LOCUS6969</name>
</gene>
<feature type="compositionally biased region" description="Pro residues" evidence="1">
    <location>
        <begin position="52"/>
        <end position="66"/>
    </location>
</feature>
<keyword evidence="3" id="KW-1185">Reference proteome</keyword>
<dbReference type="AlphaFoldDB" id="A0A9N9CPU2"/>
<proteinExistence type="predicted"/>